<sequence length="193" mass="20576">MEPLVYREPLAIAAFAATLVLWCLSELRIMVRNRGGSGENLDRGSRVWVVVLIAAGTAAAFGLAWLEVGRIAGWGVVAVGVALALAGIVLRQWSAATLGAFFTTAVEVQADHRIIDRGPYSRLRHPSYTGALLTAIGVALALGSWTGCIVASAFSVAGLVLRILVEERALASRLGPAWTSYARGRKRLIPLVW</sequence>
<dbReference type="PANTHER" id="PTHR43847">
    <property type="entry name" value="BLL3993 PROTEIN"/>
    <property type="match status" value="1"/>
</dbReference>
<organism evidence="7 8">
    <name type="scientific">Candidatus Aeolococcus gillhamiae</name>
    <dbReference type="NCBI Taxonomy" id="3127015"/>
    <lineage>
        <taxon>Bacteria</taxon>
        <taxon>Bacillati</taxon>
        <taxon>Candidatus Dormiibacterota</taxon>
        <taxon>Candidatus Dormibacteria</taxon>
        <taxon>Candidatus Aeolococcales</taxon>
        <taxon>Candidatus Aeolococcaceae</taxon>
        <taxon>Candidatus Aeolococcus</taxon>
    </lineage>
</organism>
<evidence type="ECO:0000256" key="5">
    <source>
        <dbReference type="SAM" id="Phobius"/>
    </source>
</evidence>
<evidence type="ECO:0000313" key="9">
    <source>
        <dbReference type="Proteomes" id="UP000606991"/>
    </source>
</evidence>
<reference evidence="6 9" key="3">
    <citation type="submission" date="2020-10" db="EMBL/GenBank/DDBJ databases">
        <title>Ca. Dormibacterota MAGs.</title>
        <authorList>
            <person name="Montgomery K."/>
        </authorList>
    </citation>
    <scope>NUCLEOTIDE SEQUENCE [LARGE SCALE GENOMIC DNA]</scope>
    <source>
        <strain evidence="6">SC8812_S17_18</strain>
    </source>
</reference>
<name>A0A2W5Z4N4_9BACT</name>
<dbReference type="InterPro" id="IPR007269">
    <property type="entry name" value="ICMT_MeTrfase"/>
</dbReference>
<accession>A0A2W5Z4N4</accession>
<dbReference type="GO" id="GO:0016020">
    <property type="term" value="C:membrane"/>
    <property type="evidence" value="ECO:0007669"/>
    <property type="project" value="UniProtKB-SubCell"/>
</dbReference>
<protein>
    <submittedName>
        <fullName evidence="6">Isoprenylcysteine carboxylmethyltransferase family protein</fullName>
    </submittedName>
</protein>
<gene>
    <name evidence="7" type="ORF">DLM65_14930</name>
    <name evidence="6" type="ORF">JF886_10280</name>
</gene>
<keyword evidence="2 5" id="KW-0812">Transmembrane</keyword>
<dbReference type="Proteomes" id="UP000248724">
    <property type="component" value="Unassembled WGS sequence"/>
</dbReference>
<dbReference type="GO" id="GO:0004671">
    <property type="term" value="F:protein C-terminal S-isoprenylcysteine carboxyl O-methyltransferase activity"/>
    <property type="evidence" value="ECO:0007669"/>
    <property type="project" value="InterPro"/>
</dbReference>
<accession>A0A934K1P0</accession>
<feature type="transmembrane region" description="Helical" evidence="5">
    <location>
        <begin position="71"/>
        <end position="90"/>
    </location>
</feature>
<dbReference type="EMBL" id="QHBU01000282">
    <property type="protein sequence ID" value="PZR77795.1"/>
    <property type="molecule type" value="Genomic_DNA"/>
</dbReference>
<evidence type="ECO:0000313" key="6">
    <source>
        <dbReference type="EMBL" id="MBJ7595228.1"/>
    </source>
</evidence>
<evidence type="ECO:0000256" key="2">
    <source>
        <dbReference type="ARBA" id="ARBA00022692"/>
    </source>
</evidence>
<reference evidence="7 8" key="1">
    <citation type="journal article" date="2017" name="Nature">
        <title>Atmospheric trace gases support primary production in Antarctic desert surface soil.</title>
        <authorList>
            <person name="Ji M."/>
            <person name="Greening C."/>
            <person name="Vanwonterghem I."/>
            <person name="Carere C.R."/>
            <person name="Bay S.K."/>
            <person name="Steen J.A."/>
            <person name="Montgomery K."/>
            <person name="Lines T."/>
            <person name="Beardall J."/>
            <person name="van Dorst J."/>
            <person name="Snape I."/>
            <person name="Stott M.B."/>
            <person name="Hugenholtz P."/>
            <person name="Ferrari B.C."/>
        </authorList>
    </citation>
    <scope>NUCLEOTIDE SEQUENCE [LARGE SCALE GENOMIC DNA]</scope>
    <source>
        <strain evidence="7">RRmetagenome_bin12</strain>
    </source>
</reference>
<comment type="subcellular location">
    <subcellularLocation>
        <location evidence="1">Membrane</location>
        <topology evidence="1">Multi-pass membrane protein</topology>
    </subcellularLocation>
</comment>
<dbReference type="EMBL" id="JAEKNS010000107">
    <property type="protein sequence ID" value="MBJ7595228.1"/>
    <property type="molecule type" value="Genomic_DNA"/>
</dbReference>
<feature type="transmembrane region" description="Helical" evidence="5">
    <location>
        <begin position="6"/>
        <end position="24"/>
    </location>
</feature>
<dbReference type="AlphaFoldDB" id="A0A2W5Z4N4"/>
<comment type="caution">
    <text evidence="7">The sequence shown here is derived from an EMBL/GenBank/DDBJ whole genome shotgun (WGS) entry which is preliminary data.</text>
</comment>
<dbReference type="Proteomes" id="UP000606991">
    <property type="component" value="Unassembled WGS sequence"/>
</dbReference>
<keyword evidence="4 5" id="KW-0472">Membrane</keyword>
<dbReference type="RefSeq" id="WP_337312145.1">
    <property type="nucleotide sequence ID" value="NZ_JAEKNS010000107.1"/>
</dbReference>
<evidence type="ECO:0000313" key="7">
    <source>
        <dbReference type="EMBL" id="PZR77795.1"/>
    </source>
</evidence>
<keyword evidence="3 5" id="KW-1133">Transmembrane helix</keyword>
<feature type="transmembrane region" description="Helical" evidence="5">
    <location>
        <begin position="45"/>
        <end position="65"/>
    </location>
</feature>
<reference evidence="7" key="2">
    <citation type="submission" date="2018-05" db="EMBL/GenBank/DDBJ databases">
        <authorList>
            <person name="Ferrari B."/>
        </authorList>
    </citation>
    <scope>NUCLEOTIDE SEQUENCE</scope>
    <source>
        <strain evidence="7">RRmetagenome_bin12</strain>
    </source>
</reference>
<dbReference type="Gene3D" id="1.20.120.1630">
    <property type="match status" value="1"/>
</dbReference>
<evidence type="ECO:0000256" key="3">
    <source>
        <dbReference type="ARBA" id="ARBA00022989"/>
    </source>
</evidence>
<dbReference type="Pfam" id="PF04140">
    <property type="entry name" value="ICMT"/>
    <property type="match status" value="1"/>
</dbReference>
<evidence type="ECO:0000313" key="8">
    <source>
        <dbReference type="Proteomes" id="UP000248724"/>
    </source>
</evidence>
<evidence type="ECO:0000256" key="4">
    <source>
        <dbReference type="ARBA" id="ARBA00023136"/>
    </source>
</evidence>
<dbReference type="InterPro" id="IPR052527">
    <property type="entry name" value="Metal_cation-efflux_comp"/>
</dbReference>
<evidence type="ECO:0000256" key="1">
    <source>
        <dbReference type="ARBA" id="ARBA00004141"/>
    </source>
</evidence>
<proteinExistence type="predicted"/>
<dbReference type="PANTHER" id="PTHR43847:SF1">
    <property type="entry name" value="BLL3993 PROTEIN"/>
    <property type="match status" value="1"/>
</dbReference>
<feature type="transmembrane region" description="Helical" evidence="5">
    <location>
        <begin position="131"/>
        <end position="164"/>
    </location>
</feature>